<dbReference type="CDD" id="cd02135">
    <property type="entry name" value="YdjA-like"/>
    <property type="match status" value="1"/>
</dbReference>
<dbReference type="PANTHER" id="PTHR43821:SF1">
    <property type="entry name" value="NAD(P)H NITROREDUCTASE YDJA-RELATED"/>
    <property type="match status" value="1"/>
</dbReference>
<evidence type="ECO:0000256" key="7">
    <source>
        <dbReference type="ARBA" id="ARBA00023027"/>
    </source>
</evidence>
<accession>A0A382LJN0</accession>
<dbReference type="Pfam" id="PF00881">
    <property type="entry name" value="Nitroreductase"/>
    <property type="match status" value="1"/>
</dbReference>
<dbReference type="PIRSF" id="PIRSF000232">
    <property type="entry name" value="YdjA"/>
    <property type="match status" value="1"/>
</dbReference>
<keyword evidence="6" id="KW-0560">Oxidoreductase</keyword>
<comment type="cofactor">
    <cofactor evidence="1">
        <name>FMN</name>
        <dbReference type="ChEBI" id="CHEBI:58210"/>
    </cofactor>
</comment>
<keyword evidence="4" id="KW-0288">FMN</keyword>
<proteinExistence type="inferred from homology"/>
<evidence type="ECO:0000313" key="9">
    <source>
        <dbReference type="EMBL" id="SVC36840.1"/>
    </source>
</evidence>
<organism evidence="9">
    <name type="scientific">marine metagenome</name>
    <dbReference type="NCBI Taxonomy" id="408172"/>
    <lineage>
        <taxon>unclassified sequences</taxon>
        <taxon>metagenomes</taxon>
        <taxon>ecological metagenomes</taxon>
    </lineage>
</organism>
<evidence type="ECO:0000256" key="5">
    <source>
        <dbReference type="ARBA" id="ARBA00022857"/>
    </source>
</evidence>
<keyword evidence="5" id="KW-0521">NADP</keyword>
<sequence>MVLDAIRTRRNTRDFTNDPVSDSALELIIEAATWAPNHRNTQPWRFITLSKNGAMRAKVAQIVHNWTFENVKNPNNERRISSSIEAQQEILDAPAFMYVYSVRGRNNEITQENYAATACAVQNLMLAAHSLGIGVGWSTGKPCLANVGTAIGAEPNWDIVGALYIGYSAETQTTQPEATRNPINEVTIWHVGAQK</sequence>
<keyword evidence="7" id="KW-0520">NAD</keyword>
<name>A0A382LJN0_9ZZZZ</name>
<protein>
    <recommendedName>
        <fullName evidence="8">Nitroreductase domain-containing protein</fullName>
    </recommendedName>
</protein>
<dbReference type="SUPFAM" id="SSF55469">
    <property type="entry name" value="FMN-dependent nitroreductase-like"/>
    <property type="match status" value="1"/>
</dbReference>
<evidence type="ECO:0000256" key="4">
    <source>
        <dbReference type="ARBA" id="ARBA00022643"/>
    </source>
</evidence>
<reference evidence="9" key="1">
    <citation type="submission" date="2018-05" db="EMBL/GenBank/DDBJ databases">
        <authorList>
            <person name="Lanie J.A."/>
            <person name="Ng W.-L."/>
            <person name="Kazmierczak K.M."/>
            <person name="Andrzejewski T.M."/>
            <person name="Davidsen T.M."/>
            <person name="Wayne K.J."/>
            <person name="Tettelin H."/>
            <person name="Glass J.I."/>
            <person name="Rusch D."/>
            <person name="Podicherti R."/>
            <person name="Tsui H.-C.T."/>
            <person name="Winkler M.E."/>
        </authorList>
    </citation>
    <scope>NUCLEOTIDE SEQUENCE</scope>
</reference>
<dbReference type="InterPro" id="IPR029479">
    <property type="entry name" value="Nitroreductase"/>
</dbReference>
<evidence type="ECO:0000256" key="3">
    <source>
        <dbReference type="ARBA" id="ARBA00022630"/>
    </source>
</evidence>
<feature type="domain" description="Nitroreductase" evidence="8">
    <location>
        <begin position="6"/>
        <end position="167"/>
    </location>
</feature>
<comment type="similarity">
    <text evidence="2">Belongs to the nitroreductase family.</text>
</comment>
<evidence type="ECO:0000256" key="2">
    <source>
        <dbReference type="ARBA" id="ARBA00007118"/>
    </source>
</evidence>
<dbReference type="InterPro" id="IPR000415">
    <property type="entry name" value="Nitroreductase-like"/>
</dbReference>
<dbReference type="AlphaFoldDB" id="A0A382LJN0"/>
<evidence type="ECO:0000256" key="6">
    <source>
        <dbReference type="ARBA" id="ARBA00023002"/>
    </source>
</evidence>
<evidence type="ECO:0000256" key="1">
    <source>
        <dbReference type="ARBA" id="ARBA00001917"/>
    </source>
</evidence>
<dbReference type="InterPro" id="IPR026021">
    <property type="entry name" value="YdjA-like"/>
</dbReference>
<dbReference type="Gene3D" id="3.40.109.10">
    <property type="entry name" value="NADH Oxidase"/>
    <property type="match status" value="1"/>
</dbReference>
<dbReference type="GO" id="GO:0016491">
    <property type="term" value="F:oxidoreductase activity"/>
    <property type="evidence" value="ECO:0007669"/>
    <property type="project" value="UniProtKB-KW"/>
</dbReference>
<dbReference type="InterPro" id="IPR052530">
    <property type="entry name" value="NAD(P)H_nitroreductase"/>
</dbReference>
<keyword evidence="3" id="KW-0285">Flavoprotein</keyword>
<dbReference type="EMBL" id="UINC01087461">
    <property type="protein sequence ID" value="SVC36840.1"/>
    <property type="molecule type" value="Genomic_DNA"/>
</dbReference>
<evidence type="ECO:0000259" key="8">
    <source>
        <dbReference type="Pfam" id="PF00881"/>
    </source>
</evidence>
<gene>
    <name evidence="9" type="ORF">METZ01_LOCUS289694</name>
</gene>
<dbReference type="PANTHER" id="PTHR43821">
    <property type="entry name" value="NAD(P)H NITROREDUCTASE YDJA-RELATED"/>
    <property type="match status" value="1"/>
</dbReference>